<sequence length="66" mass="7038">MTVTINGQETTLPPLTTVLALLRNKELDPASVVVERNGDIIQGDAFGTTELVDGDRLEILRFVGGG</sequence>
<evidence type="ECO:0000313" key="2">
    <source>
        <dbReference type="Proteomes" id="UP000269883"/>
    </source>
</evidence>
<dbReference type="SUPFAM" id="SSF54285">
    <property type="entry name" value="MoaD/ThiS"/>
    <property type="match status" value="1"/>
</dbReference>
<evidence type="ECO:0000313" key="1">
    <source>
        <dbReference type="EMBL" id="BBD08192.1"/>
    </source>
</evidence>
<dbReference type="Proteomes" id="UP000269883">
    <property type="component" value="Chromosome"/>
</dbReference>
<protein>
    <submittedName>
        <fullName evidence="1">Thiamine biosynthesis protein ThiS</fullName>
    </submittedName>
</protein>
<dbReference type="InterPro" id="IPR016155">
    <property type="entry name" value="Mopterin_synth/thiamin_S_b"/>
</dbReference>
<keyword evidence="2" id="KW-1185">Reference proteome</keyword>
<dbReference type="Gene3D" id="3.10.20.30">
    <property type="match status" value="1"/>
</dbReference>
<dbReference type="NCBIfam" id="TIGR01683">
    <property type="entry name" value="thiS"/>
    <property type="match status" value="1"/>
</dbReference>
<organism evidence="1 2">
    <name type="scientific">Desulfovibrio ferrophilus</name>
    <dbReference type="NCBI Taxonomy" id="241368"/>
    <lineage>
        <taxon>Bacteria</taxon>
        <taxon>Pseudomonadati</taxon>
        <taxon>Thermodesulfobacteriota</taxon>
        <taxon>Desulfovibrionia</taxon>
        <taxon>Desulfovibrionales</taxon>
        <taxon>Desulfovibrionaceae</taxon>
        <taxon>Desulfovibrio</taxon>
    </lineage>
</organism>
<dbReference type="PANTHER" id="PTHR34472">
    <property type="entry name" value="SULFUR CARRIER PROTEIN THIS"/>
    <property type="match status" value="1"/>
</dbReference>
<dbReference type="KEGG" id="dfl:DFE_1466"/>
<dbReference type="CDD" id="cd00565">
    <property type="entry name" value="Ubl_ThiS"/>
    <property type="match status" value="1"/>
</dbReference>
<dbReference type="RefSeq" id="WP_126378083.1">
    <property type="nucleotide sequence ID" value="NZ_AP017378.1"/>
</dbReference>
<dbReference type="Pfam" id="PF02597">
    <property type="entry name" value="ThiS"/>
    <property type="match status" value="1"/>
</dbReference>
<dbReference type="AlphaFoldDB" id="A0A2Z6AY47"/>
<dbReference type="EMBL" id="AP017378">
    <property type="protein sequence ID" value="BBD08192.1"/>
    <property type="molecule type" value="Genomic_DNA"/>
</dbReference>
<dbReference type="InterPro" id="IPR010035">
    <property type="entry name" value="Thi_S"/>
</dbReference>
<reference evidence="1 2" key="1">
    <citation type="journal article" date="2018" name="Sci. Adv.">
        <title>Multi-heme cytochromes provide a pathway for survival in energy-limited environments.</title>
        <authorList>
            <person name="Deng X."/>
            <person name="Dohmae N."/>
            <person name="Nealson K.H."/>
            <person name="Hashimoto K."/>
            <person name="Okamoto A."/>
        </authorList>
    </citation>
    <scope>NUCLEOTIDE SEQUENCE [LARGE SCALE GENOMIC DNA]</scope>
    <source>
        <strain evidence="1 2">IS5</strain>
    </source>
</reference>
<name>A0A2Z6AY47_9BACT</name>
<gene>
    <name evidence="1" type="ORF">DFE_1466</name>
</gene>
<accession>A0A2Z6AY47</accession>
<dbReference type="PANTHER" id="PTHR34472:SF1">
    <property type="entry name" value="SULFUR CARRIER PROTEIN THIS"/>
    <property type="match status" value="1"/>
</dbReference>
<dbReference type="InterPro" id="IPR003749">
    <property type="entry name" value="ThiS/MoaD-like"/>
</dbReference>
<dbReference type="InterPro" id="IPR012675">
    <property type="entry name" value="Beta-grasp_dom_sf"/>
</dbReference>
<proteinExistence type="predicted"/>
<dbReference type="OrthoDB" id="197113at2"/>